<feature type="domain" description="RNA polymerase sigma-70 region 2" evidence="5">
    <location>
        <begin position="14"/>
        <end position="80"/>
    </location>
</feature>
<dbReference type="AlphaFoldDB" id="A0A4D7ASS1"/>
<evidence type="ECO:0000259" key="5">
    <source>
        <dbReference type="Pfam" id="PF04542"/>
    </source>
</evidence>
<dbReference type="GO" id="GO:0003677">
    <property type="term" value="F:DNA binding"/>
    <property type="evidence" value="ECO:0007669"/>
    <property type="project" value="InterPro"/>
</dbReference>
<dbReference type="GO" id="GO:0016987">
    <property type="term" value="F:sigma factor activity"/>
    <property type="evidence" value="ECO:0007669"/>
    <property type="project" value="UniProtKB-KW"/>
</dbReference>
<dbReference type="SUPFAM" id="SSF88659">
    <property type="entry name" value="Sigma3 and sigma4 domains of RNA polymerase sigma factors"/>
    <property type="match status" value="1"/>
</dbReference>
<dbReference type="Pfam" id="PF08281">
    <property type="entry name" value="Sigma70_r4_2"/>
    <property type="match status" value="1"/>
</dbReference>
<evidence type="ECO:0000313" key="7">
    <source>
        <dbReference type="EMBL" id="QCI60548.1"/>
    </source>
</evidence>
<name>A0A4D7ASS1_9FIRM</name>
<keyword evidence="4" id="KW-0804">Transcription</keyword>
<dbReference type="InterPro" id="IPR013325">
    <property type="entry name" value="RNA_pol_sigma_r2"/>
</dbReference>
<comment type="similarity">
    <text evidence="1">Belongs to the sigma-70 factor family. ECF subfamily.</text>
</comment>
<protein>
    <submittedName>
        <fullName evidence="7">RNA polymerase sigma factor</fullName>
    </submittedName>
</protein>
<dbReference type="InterPro" id="IPR036388">
    <property type="entry name" value="WH-like_DNA-bd_sf"/>
</dbReference>
<dbReference type="CDD" id="cd06171">
    <property type="entry name" value="Sigma70_r4"/>
    <property type="match status" value="1"/>
</dbReference>
<dbReference type="EMBL" id="CP034413">
    <property type="protein sequence ID" value="QCI60548.1"/>
    <property type="molecule type" value="Genomic_DNA"/>
</dbReference>
<dbReference type="PANTHER" id="PTHR43133:SF60">
    <property type="entry name" value="RNA POLYMERASE SIGMA FACTOR SIGV"/>
    <property type="match status" value="1"/>
</dbReference>
<dbReference type="InterPro" id="IPR007627">
    <property type="entry name" value="RNA_pol_sigma70_r2"/>
</dbReference>
<gene>
    <name evidence="7" type="ORF">EIO64_16185</name>
</gene>
<dbReference type="Pfam" id="PF04542">
    <property type="entry name" value="Sigma70_r2"/>
    <property type="match status" value="1"/>
</dbReference>
<dbReference type="InterPro" id="IPR013249">
    <property type="entry name" value="RNA_pol_sigma70_r4_t2"/>
</dbReference>
<proteinExistence type="inferred from homology"/>
<dbReference type="GO" id="GO:0006352">
    <property type="term" value="P:DNA-templated transcription initiation"/>
    <property type="evidence" value="ECO:0007669"/>
    <property type="project" value="InterPro"/>
</dbReference>
<evidence type="ECO:0000313" key="8">
    <source>
        <dbReference type="Proteomes" id="UP000298642"/>
    </source>
</evidence>
<evidence type="ECO:0000256" key="2">
    <source>
        <dbReference type="ARBA" id="ARBA00023015"/>
    </source>
</evidence>
<dbReference type="InterPro" id="IPR039425">
    <property type="entry name" value="RNA_pol_sigma-70-like"/>
</dbReference>
<dbReference type="KEGG" id="obj:EIO64_16185"/>
<keyword evidence="3" id="KW-0731">Sigma factor</keyword>
<evidence type="ECO:0000256" key="3">
    <source>
        <dbReference type="ARBA" id="ARBA00023082"/>
    </source>
</evidence>
<dbReference type="PANTHER" id="PTHR43133">
    <property type="entry name" value="RNA POLYMERASE ECF-TYPE SIGMA FACTO"/>
    <property type="match status" value="1"/>
</dbReference>
<dbReference type="SUPFAM" id="SSF88946">
    <property type="entry name" value="Sigma2 domain of RNA polymerase sigma factors"/>
    <property type="match status" value="1"/>
</dbReference>
<keyword evidence="8" id="KW-1185">Reference proteome</keyword>
<dbReference type="Gene3D" id="1.10.1740.10">
    <property type="match status" value="1"/>
</dbReference>
<reference evidence="8" key="1">
    <citation type="submission" date="2018-12" db="EMBL/GenBank/DDBJ databases">
        <title>Dusodibacter welbiota gen. nov., sp. nov., isolated from human faeces and emended description of the Oscillibacter genus.</title>
        <authorList>
            <person name="Le Roy T."/>
            <person name="Van der Smissen P."/>
            <person name="Delzenne N."/>
            <person name="Muccioli G."/>
            <person name="Collet J.F."/>
            <person name="Cani P.D."/>
        </authorList>
    </citation>
    <scope>NUCLEOTIDE SEQUENCE [LARGE SCALE GENOMIC DNA]</scope>
    <source>
        <strain evidence="8">J115</strain>
    </source>
</reference>
<evidence type="ECO:0000256" key="4">
    <source>
        <dbReference type="ARBA" id="ARBA00023163"/>
    </source>
</evidence>
<dbReference type="InterPro" id="IPR013324">
    <property type="entry name" value="RNA_pol_sigma_r3/r4-like"/>
</dbReference>
<evidence type="ECO:0000259" key="6">
    <source>
        <dbReference type="Pfam" id="PF08281"/>
    </source>
</evidence>
<sequence length="161" mass="18288">MTSFGTDESIRRTVAAYSPMLLRIAMTRLSSPADAEDVVQEVFLKLLTTRPHFRDLEHEKAWLIRTTLHRACDMARAAERRNLPLETAEVLPGGEMPEPSPILSAVQALPAKYSAVIHLYYYEGYSIKEISKLLQIPLPTVGTRLSRGRERLRQLLKEDVE</sequence>
<dbReference type="Gene3D" id="1.10.10.10">
    <property type="entry name" value="Winged helix-like DNA-binding domain superfamily/Winged helix DNA-binding domain"/>
    <property type="match status" value="1"/>
</dbReference>
<keyword evidence="2" id="KW-0805">Transcription regulation</keyword>
<organism evidence="7 8">
    <name type="scientific">Dysosmobacter welbionis</name>
    <dbReference type="NCBI Taxonomy" id="2093857"/>
    <lineage>
        <taxon>Bacteria</taxon>
        <taxon>Bacillati</taxon>
        <taxon>Bacillota</taxon>
        <taxon>Clostridia</taxon>
        <taxon>Eubacteriales</taxon>
        <taxon>Oscillospiraceae</taxon>
        <taxon>Dysosmobacter</taxon>
    </lineage>
</organism>
<accession>A0A4D7ASS1</accession>
<feature type="domain" description="RNA polymerase sigma factor 70 region 4 type 2" evidence="6">
    <location>
        <begin position="102"/>
        <end position="152"/>
    </location>
</feature>
<evidence type="ECO:0000256" key="1">
    <source>
        <dbReference type="ARBA" id="ARBA00010641"/>
    </source>
</evidence>
<dbReference type="Proteomes" id="UP000298642">
    <property type="component" value="Chromosome"/>
</dbReference>